<dbReference type="RefSeq" id="WP_105015349.1">
    <property type="nucleotide sequence ID" value="NZ_MSCN01000001.1"/>
</dbReference>
<evidence type="ECO:0000256" key="1">
    <source>
        <dbReference type="ARBA" id="ARBA00009600"/>
    </source>
</evidence>
<accession>A0A2S7WMB5</accession>
<dbReference type="OrthoDB" id="9807486at2"/>
<dbReference type="Gene3D" id="3.40.1740.10">
    <property type="entry name" value="VC0467-like"/>
    <property type="match status" value="1"/>
</dbReference>
<dbReference type="PANTHER" id="PTHR30327">
    <property type="entry name" value="UNCHARACTERIZED PROTEIN YQGE"/>
    <property type="match status" value="1"/>
</dbReference>
<dbReference type="EMBL" id="MSCN01000001">
    <property type="protein sequence ID" value="PQJ78754.1"/>
    <property type="molecule type" value="Genomic_DNA"/>
</dbReference>
<comment type="similarity">
    <text evidence="1 2">Belongs to the UPF0301 (AlgH) family.</text>
</comment>
<gene>
    <name evidence="3" type="ORF">BTO18_05945</name>
</gene>
<proteinExistence type="inferred from homology"/>
<reference evidence="3 4" key="1">
    <citation type="submission" date="2016-12" db="EMBL/GenBank/DDBJ databases">
        <title>Trade-off between light-utilization and light-protection in marine flavobacteria.</title>
        <authorList>
            <person name="Kumagai Y."/>
            <person name="Yoshizawa S."/>
            <person name="Kogure K."/>
            <person name="Iwasaki W."/>
        </authorList>
    </citation>
    <scope>NUCLEOTIDE SEQUENCE [LARGE SCALE GENOMIC DNA]</scope>
    <source>
        <strain evidence="3 4">NBRC 108759</strain>
    </source>
</reference>
<evidence type="ECO:0000256" key="2">
    <source>
        <dbReference type="HAMAP-Rule" id="MF_00758"/>
    </source>
</evidence>
<name>A0A2S7WMB5_9FLAO</name>
<dbReference type="InterPro" id="IPR003774">
    <property type="entry name" value="AlgH-like"/>
</dbReference>
<dbReference type="SUPFAM" id="SSF143456">
    <property type="entry name" value="VC0467-like"/>
    <property type="match status" value="1"/>
</dbReference>
<comment type="caution">
    <text evidence="3">The sequence shown here is derived from an EMBL/GenBank/DDBJ whole genome shotgun (WGS) entry which is preliminary data.</text>
</comment>
<dbReference type="GO" id="GO:0005829">
    <property type="term" value="C:cytosol"/>
    <property type="evidence" value="ECO:0007669"/>
    <property type="project" value="TreeGrafter"/>
</dbReference>
<dbReference type="Proteomes" id="UP000238882">
    <property type="component" value="Unassembled WGS sequence"/>
</dbReference>
<protein>
    <recommendedName>
        <fullName evidence="2">UPF0301 protein BTO18_05945</fullName>
    </recommendedName>
</protein>
<dbReference type="PANTHER" id="PTHR30327:SF1">
    <property type="entry name" value="UPF0301 PROTEIN YQGE"/>
    <property type="match status" value="1"/>
</dbReference>
<dbReference type="HAMAP" id="MF_00758">
    <property type="entry name" value="UPF0301"/>
    <property type="match status" value="1"/>
</dbReference>
<dbReference type="AlphaFoldDB" id="A0A2S7WMB5"/>
<dbReference type="Pfam" id="PF02622">
    <property type="entry name" value="DUF179"/>
    <property type="match status" value="1"/>
</dbReference>
<evidence type="ECO:0000313" key="4">
    <source>
        <dbReference type="Proteomes" id="UP000238882"/>
    </source>
</evidence>
<sequence length="185" mass="21093">MPKLKPLKGRLLIAEPSILNDSSFNRAIVLITEHTDNNSVGFILNRPLEYTINDLLPEIECDFTIYQGGPVEQDNLYFVHRVPDLIPDSIEVDSGIFWGGNFESLKLLLESKTIKANEIRFFLGYSGWGQDQLETELASSSWFISENDLKNIFSQNNETLWRNKILQKGGNYKIWANAPSNINLN</sequence>
<evidence type="ECO:0000313" key="3">
    <source>
        <dbReference type="EMBL" id="PQJ78754.1"/>
    </source>
</evidence>
<organism evidence="3 4">
    <name type="scientific">Polaribacter porphyrae</name>
    <dbReference type="NCBI Taxonomy" id="1137780"/>
    <lineage>
        <taxon>Bacteria</taxon>
        <taxon>Pseudomonadati</taxon>
        <taxon>Bacteroidota</taxon>
        <taxon>Flavobacteriia</taxon>
        <taxon>Flavobacteriales</taxon>
        <taxon>Flavobacteriaceae</taxon>
    </lineage>
</organism>
<keyword evidence="4" id="KW-1185">Reference proteome</keyword>